<feature type="compositionally biased region" description="Polar residues" evidence="10">
    <location>
        <begin position="24"/>
        <end position="36"/>
    </location>
</feature>
<comment type="similarity">
    <text evidence="4">Belongs to the ubiquitin conjugation factor E4 family.</text>
</comment>
<dbReference type="CDD" id="cd16658">
    <property type="entry name" value="RING-Ubox_UBE4B"/>
    <property type="match status" value="1"/>
</dbReference>
<dbReference type="PROSITE" id="PS51698">
    <property type="entry name" value="U_BOX"/>
    <property type="match status" value="1"/>
</dbReference>
<dbReference type="Pfam" id="PF04564">
    <property type="entry name" value="U-box"/>
    <property type="match status" value="1"/>
</dbReference>
<evidence type="ECO:0000256" key="3">
    <source>
        <dbReference type="ARBA" id="ARBA00004906"/>
    </source>
</evidence>
<evidence type="ECO:0000256" key="10">
    <source>
        <dbReference type="SAM" id="MobiDB-lite"/>
    </source>
</evidence>
<dbReference type="InterPro" id="IPR013083">
    <property type="entry name" value="Znf_RING/FYVE/PHD"/>
</dbReference>
<evidence type="ECO:0000256" key="9">
    <source>
        <dbReference type="SAM" id="Coils"/>
    </source>
</evidence>
<dbReference type="InterPro" id="IPR003613">
    <property type="entry name" value="Ubox_domain"/>
</dbReference>
<feature type="compositionally biased region" description="Polar residues" evidence="10">
    <location>
        <begin position="1066"/>
        <end position="1079"/>
    </location>
</feature>
<feature type="coiled-coil region" evidence="9">
    <location>
        <begin position="573"/>
        <end position="623"/>
    </location>
</feature>
<keyword evidence="9" id="KW-0175">Coiled coil</keyword>
<feature type="region of interest" description="Disordered" evidence="10">
    <location>
        <begin position="179"/>
        <end position="201"/>
    </location>
</feature>
<dbReference type="GO" id="GO:0000209">
    <property type="term" value="P:protein polyubiquitination"/>
    <property type="evidence" value="ECO:0007669"/>
    <property type="project" value="TreeGrafter"/>
</dbReference>
<evidence type="ECO:0000313" key="13">
    <source>
        <dbReference type="Proteomes" id="UP001209878"/>
    </source>
</evidence>
<feature type="compositionally biased region" description="Polar residues" evidence="10">
    <location>
        <begin position="70"/>
        <end position="82"/>
    </location>
</feature>
<feature type="compositionally biased region" description="Low complexity" evidence="10">
    <location>
        <begin position="187"/>
        <end position="200"/>
    </location>
</feature>
<dbReference type="Proteomes" id="UP001209878">
    <property type="component" value="Unassembled WGS sequence"/>
</dbReference>
<evidence type="ECO:0000256" key="6">
    <source>
        <dbReference type="ARBA" id="ARBA00022679"/>
    </source>
</evidence>
<dbReference type="Gene3D" id="3.30.40.10">
    <property type="entry name" value="Zinc/RING finger domain, C3HC4 (zinc finger)"/>
    <property type="match status" value="1"/>
</dbReference>
<protein>
    <recommendedName>
        <fullName evidence="11">U-box domain-containing protein</fullName>
    </recommendedName>
</protein>
<feature type="domain" description="U-box" evidence="11">
    <location>
        <begin position="1025"/>
        <end position="1094"/>
    </location>
</feature>
<gene>
    <name evidence="12" type="ORF">NP493_689g00016</name>
</gene>
<dbReference type="GO" id="GO:0006511">
    <property type="term" value="P:ubiquitin-dependent protein catabolic process"/>
    <property type="evidence" value="ECO:0007669"/>
    <property type="project" value="InterPro"/>
</dbReference>
<dbReference type="InterPro" id="IPR045132">
    <property type="entry name" value="UBE4"/>
</dbReference>
<feature type="region of interest" description="Disordered" evidence="10">
    <location>
        <begin position="1066"/>
        <end position="1094"/>
    </location>
</feature>
<dbReference type="InterPro" id="IPR019474">
    <property type="entry name" value="Ub_conjug_fac_E4_core"/>
</dbReference>
<keyword evidence="8" id="KW-0539">Nucleus</keyword>
<dbReference type="GO" id="GO:0034450">
    <property type="term" value="F:ubiquitin-ubiquitin ligase activity"/>
    <property type="evidence" value="ECO:0007669"/>
    <property type="project" value="InterPro"/>
</dbReference>
<keyword evidence="5" id="KW-0963">Cytoplasm</keyword>
<dbReference type="EMBL" id="JAODUO010000690">
    <property type="protein sequence ID" value="KAK2176026.1"/>
    <property type="molecule type" value="Genomic_DNA"/>
</dbReference>
<dbReference type="SUPFAM" id="SSF57850">
    <property type="entry name" value="RING/U-box"/>
    <property type="match status" value="1"/>
</dbReference>
<dbReference type="PANTHER" id="PTHR13931">
    <property type="entry name" value="UBIQUITINATION FACTOR E4"/>
    <property type="match status" value="1"/>
</dbReference>
<accession>A0AAD9KR86</accession>
<feature type="region of interest" description="Disordered" evidence="10">
    <location>
        <begin position="1"/>
        <end position="84"/>
    </location>
</feature>
<evidence type="ECO:0000256" key="1">
    <source>
        <dbReference type="ARBA" id="ARBA00004123"/>
    </source>
</evidence>
<dbReference type="SMART" id="SM00504">
    <property type="entry name" value="Ubox"/>
    <property type="match status" value="1"/>
</dbReference>
<dbReference type="GO" id="GO:0005737">
    <property type="term" value="C:cytoplasm"/>
    <property type="evidence" value="ECO:0007669"/>
    <property type="project" value="UniProtKB-SubCell"/>
</dbReference>
<sequence length="1094" mass="124619">MASASSVSQPDPPVAAVSQPPTSPSLEVSMDTSSLLPPSAPIMDTARSAGDSPVQSASHKDEPESMETDAVQSEKTLQSQVDVDSGIDTMEVDDVDQQRAEAKRKRLRTPVQCTEDARTQMLSTLGRILQVSFGEQQPDRLSLQHLQLDTDNEDAKDLLSEILVEVLVLIQQSAENPLKGLQRPAGHSSTSPSKYTSHSSVLPTRQFPFDKFQPEQCRETDMINYLLDCYERVSLEERNSPKTASAPAMCELLSDVRGQCVYHTTLVLRGRFSVNRVEKKSSSLLLAFLLNDNLPPAFLSELVFRTSDDPDTFTHVFEPILRGLVLTMRRLSFDTHDYKQPLVVLSALCDIKVGNTRPLCNLIVRQSNWLPEPITQAVGMELEKLSFLGPFFGLSVFADDNTKVVEKFFSNPQMTAANARLINDTLQHSMQFAREELFKIMHTILVNSETRDAAMAYLMAGVTRNQKRSQIQTDERLVCGDGFMLNFLFVLQRLSVKVKLDKVDPFYLNNPRCCLSVKDDSRLHATSAQVAEWVAQLDNDPDHRWESPKFPTECYFLTLHCHHLSVLPIIRKYQRQLRAIRDLQRIIEETQNLESQWRDSPVAMRNKELLKRWKSQVKRLQKAKLCVDSALMDECLLQHCLQYYATTAQLLIRLVTPANKHPTLPLPQAVPMVFASLPDYYLEDLAEFILFSIQYQPGVLADSSMNDFVTLLIVFICTAHYISNPYLVAKLVEVVYVLNPGVQRNTQQVNNTLLNHPLALAHLVPALMKFYTDIETTGASSEFYEKFTIRYHISIIFRTLWEIPVHQANIIQEANSGQQFVKFVNMLMNDTTFLLDESMDTLKSIRELQELRENKAEWDKLTQEQQQSKQKQLSQEERQCRSYLTLATETVDMFHYLTERIQEPFLTPTLADRLAAMLNFNLQQLCGPKCNNLKVRNPEKYGWEPKKLLNQLTDIYLHLDKSSKFAEAIANDERSCRMELFEDAVLRMVRAQIKTPSEIERFRTIQGKVQLLLIEKNQAEEDFGDIPDEFRDPLMDTLMTDPVVLPSGTVMEKSIIVRHLLNSQTDPFNRQPLTESQLQPGDHLPSVHSGIGCT</sequence>
<comment type="subcellular location">
    <subcellularLocation>
        <location evidence="2">Cytoplasm</location>
    </subcellularLocation>
    <subcellularLocation>
        <location evidence="1">Nucleus</location>
    </subcellularLocation>
</comment>
<evidence type="ECO:0000313" key="12">
    <source>
        <dbReference type="EMBL" id="KAK2176026.1"/>
    </source>
</evidence>
<evidence type="ECO:0000256" key="5">
    <source>
        <dbReference type="ARBA" id="ARBA00022490"/>
    </source>
</evidence>
<name>A0AAD9KR86_RIDPI</name>
<dbReference type="Pfam" id="PF10408">
    <property type="entry name" value="Ufd2P_core"/>
    <property type="match status" value="1"/>
</dbReference>
<evidence type="ECO:0000256" key="8">
    <source>
        <dbReference type="ARBA" id="ARBA00023242"/>
    </source>
</evidence>
<keyword evidence="13" id="KW-1185">Reference proteome</keyword>
<comment type="caution">
    <text evidence="12">The sequence shown here is derived from an EMBL/GenBank/DDBJ whole genome shotgun (WGS) entry which is preliminary data.</text>
</comment>
<evidence type="ECO:0000256" key="7">
    <source>
        <dbReference type="ARBA" id="ARBA00022786"/>
    </source>
</evidence>
<keyword evidence="6" id="KW-0808">Transferase</keyword>
<evidence type="ECO:0000256" key="2">
    <source>
        <dbReference type="ARBA" id="ARBA00004496"/>
    </source>
</evidence>
<dbReference type="GO" id="GO:0000151">
    <property type="term" value="C:ubiquitin ligase complex"/>
    <property type="evidence" value="ECO:0007669"/>
    <property type="project" value="InterPro"/>
</dbReference>
<reference evidence="12" key="1">
    <citation type="journal article" date="2023" name="Mol. Biol. Evol.">
        <title>Third-Generation Sequencing Reveals the Adaptive Role of the Epigenome in Three Deep-Sea Polychaetes.</title>
        <authorList>
            <person name="Perez M."/>
            <person name="Aroh O."/>
            <person name="Sun Y."/>
            <person name="Lan Y."/>
            <person name="Juniper S.K."/>
            <person name="Young C.R."/>
            <person name="Angers B."/>
            <person name="Qian P.Y."/>
        </authorList>
    </citation>
    <scope>NUCLEOTIDE SEQUENCE</scope>
    <source>
        <strain evidence="12">R07B-5</strain>
    </source>
</reference>
<dbReference type="GO" id="GO:0005634">
    <property type="term" value="C:nucleus"/>
    <property type="evidence" value="ECO:0007669"/>
    <property type="project" value="UniProtKB-SubCell"/>
</dbReference>
<evidence type="ECO:0000259" key="11">
    <source>
        <dbReference type="PROSITE" id="PS51698"/>
    </source>
</evidence>
<dbReference type="PANTHER" id="PTHR13931:SF2">
    <property type="entry name" value="UBIQUITIN CONJUGATION FACTOR E4 B"/>
    <property type="match status" value="1"/>
</dbReference>
<dbReference type="AlphaFoldDB" id="A0AAD9KR86"/>
<comment type="pathway">
    <text evidence="3">Protein modification; protein ubiquitination.</text>
</comment>
<keyword evidence="7" id="KW-0833">Ubl conjugation pathway</keyword>
<proteinExistence type="inferred from homology"/>
<evidence type="ECO:0000256" key="4">
    <source>
        <dbReference type="ARBA" id="ARBA00007434"/>
    </source>
</evidence>
<dbReference type="GO" id="GO:0036503">
    <property type="term" value="P:ERAD pathway"/>
    <property type="evidence" value="ECO:0007669"/>
    <property type="project" value="InterPro"/>
</dbReference>
<organism evidence="12 13">
    <name type="scientific">Ridgeia piscesae</name>
    <name type="common">Tubeworm</name>
    <dbReference type="NCBI Taxonomy" id="27915"/>
    <lineage>
        <taxon>Eukaryota</taxon>
        <taxon>Metazoa</taxon>
        <taxon>Spiralia</taxon>
        <taxon>Lophotrochozoa</taxon>
        <taxon>Annelida</taxon>
        <taxon>Polychaeta</taxon>
        <taxon>Sedentaria</taxon>
        <taxon>Canalipalpata</taxon>
        <taxon>Sabellida</taxon>
        <taxon>Siboglinidae</taxon>
        <taxon>Ridgeia</taxon>
    </lineage>
</organism>